<dbReference type="Gene3D" id="4.10.1080.10">
    <property type="entry name" value="TSP type-3 repeat"/>
    <property type="match status" value="1"/>
</dbReference>
<keyword evidence="1" id="KW-0732">Signal</keyword>
<evidence type="ECO:0000313" key="3">
    <source>
        <dbReference type="Proteomes" id="UP001333710"/>
    </source>
</evidence>
<reference evidence="2" key="1">
    <citation type="submission" date="2023-01" db="EMBL/GenBank/DDBJ databases">
        <title>Complete genome sequence of Planctobacterium marinum strain Dej080120_11.</title>
        <authorList>
            <person name="Ueki S."/>
            <person name="Maruyama F."/>
        </authorList>
    </citation>
    <scope>NUCLEOTIDE SEQUENCE</scope>
    <source>
        <strain evidence="2">Dej080120_11</strain>
    </source>
</reference>
<dbReference type="Gene3D" id="2.130.10.130">
    <property type="entry name" value="Integrin alpha, N-terminal"/>
    <property type="match status" value="1"/>
</dbReference>
<dbReference type="PROSITE" id="PS00018">
    <property type="entry name" value="EF_HAND_1"/>
    <property type="match status" value="1"/>
</dbReference>
<dbReference type="SUPFAM" id="SSF103647">
    <property type="entry name" value="TSP type-3 repeat"/>
    <property type="match status" value="1"/>
</dbReference>
<evidence type="ECO:0000256" key="1">
    <source>
        <dbReference type="ARBA" id="ARBA00022729"/>
    </source>
</evidence>
<dbReference type="Gene3D" id="2.130.10.10">
    <property type="entry name" value="YVTN repeat-like/Quinoprotein amine dehydrogenase"/>
    <property type="match status" value="1"/>
</dbReference>
<dbReference type="Proteomes" id="UP001333710">
    <property type="component" value="Chromosome"/>
</dbReference>
<evidence type="ECO:0000313" key="2">
    <source>
        <dbReference type="EMBL" id="BDX07134.1"/>
    </source>
</evidence>
<dbReference type="PANTHER" id="PTHR39431:SF1">
    <property type="entry name" value="FRPA_C-RELATED PROTEIN"/>
    <property type="match status" value="1"/>
</dbReference>
<dbReference type="InterPro" id="IPR028974">
    <property type="entry name" value="TSP_type-3_rpt"/>
</dbReference>
<proteinExistence type="predicted"/>
<gene>
    <name evidence="2" type="ORF">MACH26_26550</name>
</gene>
<dbReference type="InterPro" id="IPR015943">
    <property type="entry name" value="WD40/YVTN_repeat-like_dom_sf"/>
</dbReference>
<dbReference type="SUPFAM" id="SSF82171">
    <property type="entry name" value="DPP6 N-terminal domain-like"/>
    <property type="match status" value="1"/>
</dbReference>
<name>A0AA48HKY0_9ALTE</name>
<dbReference type="EMBL" id="AP027272">
    <property type="protein sequence ID" value="BDX07134.1"/>
    <property type="molecule type" value="Genomic_DNA"/>
</dbReference>
<organism evidence="2 3">
    <name type="scientific">Planctobacterium marinum</name>
    <dbReference type="NCBI Taxonomy" id="1631968"/>
    <lineage>
        <taxon>Bacteria</taxon>
        <taxon>Pseudomonadati</taxon>
        <taxon>Pseudomonadota</taxon>
        <taxon>Gammaproteobacteria</taxon>
        <taxon>Alteromonadales</taxon>
        <taxon>Alteromonadaceae</taxon>
        <taxon>Planctobacterium</taxon>
    </lineage>
</organism>
<dbReference type="Pfam" id="PF13517">
    <property type="entry name" value="FG-GAP_3"/>
    <property type="match status" value="2"/>
</dbReference>
<dbReference type="AlphaFoldDB" id="A0AA48HKY0"/>
<dbReference type="PANTHER" id="PTHR39431">
    <property type="entry name" value="FRPA/C-RELATED PROTEIN"/>
    <property type="match status" value="1"/>
</dbReference>
<dbReference type="InterPro" id="IPR018247">
    <property type="entry name" value="EF_Hand_1_Ca_BS"/>
</dbReference>
<dbReference type="InterPro" id="IPR013517">
    <property type="entry name" value="FG-GAP"/>
</dbReference>
<dbReference type="InterPro" id="IPR028994">
    <property type="entry name" value="Integrin_alpha_N"/>
</dbReference>
<dbReference type="GO" id="GO:0005509">
    <property type="term" value="F:calcium ion binding"/>
    <property type="evidence" value="ECO:0007669"/>
    <property type="project" value="InterPro"/>
</dbReference>
<sequence>MASTSAQTIDVDNDGMDDTWEETYGLVVGIDDSELDMDNDGFVNIEEFIGDSLPDDPRSKPEYHQNMVTGEALLNYLTIEGENYNQESVPSAIFPDEVAYLFTAEGNSQVNLRFEGISFSQIMIVMRATGGAGFGLDGSGCCYDLAEGNQTITMEYDIQSQQSQSLNLFLEGDRGKTYTVEAIGWRSPVSAGTRVSTNNQVDIVSLTPDGEVINGNFEHFDISADGQHVIYAQDLNMLYYRNMEEGFSHLIVEAPNGSFVRDAHLSGNGKYAVYVLREVDNTNEHLGSIYLYDIETQETVDILALYNDRFLEQIPDAIDDPESLPTWARIRQVDISDNGRFINFRTRVNLLIVDNQPVSQESGIHLYTYDTITGEITQDDTNSYGLSSASDTRGTGLYSADGRYIAINTEKQLTPEAAGIQNIYRKDRVTGKVDLVNIAINGGIVSGTNENLLAISRDGNEVIFAGQRRYYGGQGLVYSPGTEQSSPAYRRDLVNFTTSLAQLIRPLPEGEECCDELLPEFFISGVRDNIRYFQTTESLDEIYTATDVEHRLTLGGNPASVYRRDAEKDSEADEWHLMLQNEHGVYLPANTLNEVIFAKNGKHILYETSDIKGLPSQGLNITNNGTPLIRIAYDDGYQLPDTDNDGIKDMFDIFPSDSTESMDIDFDGIGDNADTDADGDFMPDNYETALGLDPLSPIDAFFDANENGVADQLDYLRSDSVDLPEINQFIAQYGSFEVESLGYPWQNQLWSLSSRRSSDGEQSLAIARISDNATQQIKFFVNVSNAGELSFDTYVDTEQNNDKLIVYVDYEPVLELSGFINWETQTIPLTSGGKVVTFEYQKNGSESSGADGVWIDNLTFEVSSENEGNFVANDFDGDGIADIAVRRPSTALQYITRSSDGEIDRIRFGLNEQDIPVSGDFDGDRIADVAVRRPSNQMWYVLNSSDGEIQRISFGLQSEDIPVPADYDGDGITDVAVRRPSNQMWYIKNSSDGEIQRINFGLRKEDVPVPADYDGDGKADVAVRRPSNQTWYILNSSGADALTGNTDGISRVNFGLQSTDIPVPADYDGDGKADIAVRRPGNQTWYIRNSSDSEIQRITFGRDPGDIPIPADYDGDGKVDVAVRRPSTYLQYILNSSDNQIQRIQFGRNADDIPLAAPVTTRMNWASGSQELFPKTEDEKPMVDVITRSEFGFSVSVENTANF</sequence>
<dbReference type="Gene3D" id="2.40.128.340">
    <property type="match status" value="1"/>
</dbReference>
<evidence type="ECO:0008006" key="4">
    <source>
        <dbReference type="Google" id="ProtNLM"/>
    </source>
</evidence>
<accession>A0AA48HKY0</accession>
<protein>
    <recommendedName>
        <fullName evidence="4">Alkaline phosphatase</fullName>
    </recommendedName>
</protein>
<dbReference type="KEGG" id="pmaw:MACH26_26550"/>
<keyword evidence="3" id="KW-1185">Reference proteome</keyword>
<dbReference type="SUPFAM" id="SSF69318">
    <property type="entry name" value="Integrin alpha N-terminal domain"/>
    <property type="match status" value="1"/>
</dbReference>